<evidence type="ECO:0000313" key="5">
    <source>
        <dbReference type="Proteomes" id="UP000324965"/>
    </source>
</evidence>
<feature type="compositionally biased region" description="Gly residues" evidence="2">
    <location>
        <begin position="43"/>
        <end position="81"/>
    </location>
</feature>
<dbReference type="InterPro" id="IPR011055">
    <property type="entry name" value="Dup_hybrid_motif"/>
</dbReference>
<dbReference type="GO" id="GO:0004222">
    <property type="term" value="F:metalloendopeptidase activity"/>
    <property type="evidence" value="ECO:0007669"/>
    <property type="project" value="TreeGrafter"/>
</dbReference>
<gene>
    <name evidence="4" type="ORF">FGF04_34800</name>
</gene>
<keyword evidence="5" id="KW-1185">Reference proteome</keyword>
<evidence type="ECO:0000256" key="2">
    <source>
        <dbReference type="SAM" id="MobiDB-lite"/>
    </source>
</evidence>
<evidence type="ECO:0000313" key="4">
    <source>
        <dbReference type="EMBL" id="KAA0922318.1"/>
    </source>
</evidence>
<protein>
    <submittedName>
        <fullName evidence="4">M23 family metallopeptidase</fullName>
    </submittedName>
</protein>
<dbReference type="PANTHER" id="PTHR21666">
    <property type="entry name" value="PEPTIDASE-RELATED"/>
    <property type="match status" value="1"/>
</dbReference>
<evidence type="ECO:0000256" key="1">
    <source>
        <dbReference type="ARBA" id="ARBA00022729"/>
    </source>
</evidence>
<proteinExistence type="predicted"/>
<sequence length="266" mass="26437">MRADRFLRTPPAPPRALAPAAVLILGLLLGLIPNGPAATARDGGPGSMSGGASGGSGPGGASAGGGPGSTSAGGGSAGGAGPAVPPVGRVWPVGSRPPVARGWEPPATAYGRGHRGLDLTAAPGTPVRSVASGRVSFAGRVAGRAVVSVELTGTGTPPLRTTYAPVRATLEKGAEVTAGEVVGVLEPPDRHCPASCLHWGLRRGDTYLDPLALLPPWLLARGPSRLLPVTGVPEPGQPAGRAAPAGERPRRLSPGRRAGPSRPRPR</sequence>
<feature type="compositionally biased region" description="Low complexity" evidence="2">
    <location>
        <begin position="255"/>
        <end position="266"/>
    </location>
</feature>
<dbReference type="OrthoDB" id="5245088at2"/>
<dbReference type="AlphaFoldDB" id="A0A5A9ZXP8"/>
<keyword evidence="1" id="KW-0732">Signal</keyword>
<organism evidence="4 5">
    <name type="scientific">Streptomyces apricus</name>
    <dbReference type="NCBI Taxonomy" id="1828112"/>
    <lineage>
        <taxon>Bacteria</taxon>
        <taxon>Bacillati</taxon>
        <taxon>Actinomycetota</taxon>
        <taxon>Actinomycetes</taxon>
        <taxon>Kitasatosporales</taxon>
        <taxon>Streptomycetaceae</taxon>
        <taxon>Streptomyces</taxon>
    </lineage>
</organism>
<feature type="compositionally biased region" description="Low complexity" evidence="2">
    <location>
        <begin position="86"/>
        <end position="99"/>
    </location>
</feature>
<dbReference type="Pfam" id="PF01551">
    <property type="entry name" value="Peptidase_M23"/>
    <property type="match status" value="1"/>
</dbReference>
<accession>A0A5A9ZXP8</accession>
<feature type="region of interest" description="Disordered" evidence="2">
    <location>
        <begin position="228"/>
        <end position="266"/>
    </location>
</feature>
<feature type="region of interest" description="Disordered" evidence="2">
    <location>
        <begin position="40"/>
        <end position="99"/>
    </location>
</feature>
<dbReference type="InterPro" id="IPR016047">
    <property type="entry name" value="M23ase_b-sheet_dom"/>
</dbReference>
<feature type="compositionally biased region" description="Low complexity" evidence="2">
    <location>
        <begin position="233"/>
        <end position="246"/>
    </location>
</feature>
<dbReference type="CDD" id="cd12797">
    <property type="entry name" value="M23_peptidase"/>
    <property type="match status" value="1"/>
</dbReference>
<feature type="domain" description="M23ase beta-sheet core" evidence="3">
    <location>
        <begin position="113"/>
        <end position="210"/>
    </location>
</feature>
<dbReference type="EMBL" id="VDFC01000075">
    <property type="protein sequence ID" value="KAA0922318.1"/>
    <property type="molecule type" value="Genomic_DNA"/>
</dbReference>
<reference evidence="4 5" key="1">
    <citation type="submission" date="2019-05" db="EMBL/GenBank/DDBJ databases">
        <authorList>
            <person name="Hariharan J."/>
            <person name="Choudoir M.J."/>
            <person name="Diebold P."/>
            <person name="Panke-Buisse K."/>
            <person name="Buckley D.H."/>
        </authorList>
    </citation>
    <scope>NUCLEOTIDE SEQUENCE [LARGE SCALE GENOMIC DNA]</scope>
    <source>
        <strain evidence="4 5">SUN51</strain>
    </source>
</reference>
<comment type="caution">
    <text evidence="4">The sequence shown here is derived from an EMBL/GenBank/DDBJ whole genome shotgun (WGS) entry which is preliminary data.</text>
</comment>
<dbReference type="SUPFAM" id="SSF51261">
    <property type="entry name" value="Duplicated hybrid motif"/>
    <property type="match status" value="1"/>
</dbReference>
<dbReference type="Gene3D" id="2.70.70.10">
    <property type="entry name" value="Glucose Permease (Domain IIA)"/>
    <property type="match status" value="1"/>
</dbReference>
<name>A0A5A9ZXP8_9ACTN</name>
<dbReference type="InterPro" id="IPR050570">
    <property type="entry name" value="Cell_wall_metabolism_enzyme"/>
</dbReference>
<dbReference type="PANTHER" id="PTHR21666:SF289">
    <property type="entry name" value="L-ALA--D-GLU ENDOPEPTIDASE"/>
    <property type="match status" value="1"/>
</dbReference>
<evidence type="ECO:0000259" key="3">
    <source>
        <dbReference type="Pfam" id="PF01551"/>
    </source>
</evidence>
<dbReference type="Proteomes" id="UP000324965">
    <property type="component" value="Unassembled WGS sequence"/>
</dbReference>